<dbReference type="InterPro" id="IPR026592">
    <property type="entry name" value="BamE"/>
</dbReference>
<dbReference type="PANTHER" id="PTHR37482">
    <property type="entry name" value="OUTER MEMBRANE PROTEIN ASSEMBLY FACTOR BAME"/>
    <property type="match status" value="1"/>
</dbReference>
<feature type="domain" description="Outer membrane protein assembly factor BamE" evidence="4">
    <location>
        <begin position="29"/>
        <end position="103"/>
    </location>
</feature>
<dbReference type="GO" id="GO:0043165">
    <property type="term" value="P:Gram-negative-bacterium-type cell outer membrane assembly"/>
    <property type="evidence" value="ECO:0007669"/>
    <property type="project" value="TreeGrafter"/>
</dbReference>
<organism evidence="5 6">
    <name type="scientific">Paremcibacter congregatus</name>
    <dbReference type="NCBI Taxonomy" id="2043170"/>
    <lineage>
        <taxon>Bacteria</taxon>
        <taxon>Pseudomonadati</taxon>
        <taxon>Pseudomonadota</taxon>
        <taxon>Alphaproteobacteria</taxon>
        <taxon>Emcibacterales</taxon>
        <taxon>Emcibacteraceae</taxon>
        <taxon>Paremcibacter</taxon>
    </lineage>
</organism>
<keyword evidence="5" id="KW-0261">Viral envelope protein</keyword>
<dbReference type="InParanoid" id="A0A2G4YQH5"/>
<keyword evidence="2" id="KW-0472">Membrane</keyword>
<dbReference type="GO" id="GO:0051205">
    <property type="term" value="P:protein insertion into membrane"/>
    <property type="evidence" value="ECO:0007669"/>
    <property type="project" value="TreeGrafter"/>
</dbReference>
<dbReference type="PROSITE" id="PS51257">
    <property type="entry name" value="PROKAR_LIPOPROTEIN"/>
    <property type="match status" value="1"/>
</dbReference>
<evidence type="ECO:0000256" key="2">
    <source>
        <dbReference type="ARBA" id="ARBA00023136"/>
    </source>
</evidence>
<dbReference type="RefSeq" id="WP_099474753.1">
    <property type="nucleotide sequence ID" value="NZ_CAXBMK010000001.1"/>
</dbReference>
<dbReference type="Proteomes" id="UP000229730">
    <property type="component" value="Unassembled WGS sequence"/>
</dbReference>
<dbReference type="EMBL" id="PDEM01000031">
    <property type="protein sequence ID" value="PHZ83706.1"/>
    <property type="molecule type" value="Genomic_DNA"/>
</dbReference>
<gene>
    <name evidence="5" type="ORF">CRD36_15130</name>
</gene>
<evidence type="ECO:0000259" key="4">
    <source>
        <dbReference type="Pfam" id="PF04355"/>
    </source>
</evidence>
<keyword evidence="3" id="KW-0998">Cell outer membrane</keyword>
<sequence length="154" mass="17190">MRNVTKYIILLTMTVTVLGGCTSRKFTRGYMADEKVVSTIRPQVDNQESVQEMLGSPSSKALFDNENWYYFSKKSKQFAFLKEDITAIDIIAVRFDSDGYVTAVNRYNIDNHNDIDPVGDKTPTHGRELSFIQELFGNIGRVGAGGPSNVQPGN</sequence>
<keyword evidence="5" id="KW-0946">Virion</keyword>
<dbReference type="Pfam" id="PF04355">
    <property type="entry name" value="BamE"/>
    <property type="match status" value="1"/>
</dbReference>
<evidence type="ECO:0000256" key="1">
    <source>
        <dbReference type="ARBA" id="ARBA00022729"/>
    </source>
</evidence>
<dbReference type="OrthoDB" id="7203955at2"/>
<keyword evidence="6" id="KW-1185">Reference proteome</keyword>
<dbReference type="InterPro" id="IPR007450">
    <property type="entry name" value="BamE_dom"/>
</dbReference>
<proteinExistence type="predicted"/>
<keyword evidence="1" id="KW-0732">Signal</keyword>
<dbReference type="GO" id="GO:0030674">
    <property type="term" value="F:protein-macromolecule adaptor activity"/>
    <property type="evidence" value="ECO:0007669"/>
    <property type="project" value="TreeGrafter"/>
</dbReference>
<dbReference type="InterPro" id="IPR037873">
    <property type="entry name" value="BamE-like"/>
</dbReference>
<name>A0A2G4YQH5_9PROT</name>
<evidence type="ECO:0000256" key="3">
    <source>
        <dbReference type="ARBA" id="ARBA00023237"/>
    </source>
</evidence>
<reference evidence="5 6" key="1">
    <citation type="submission" date="2017-10" db="EMBL/GenBank/DDBJ databases">
        <title>Frigbacter circumglobatus gen. nov. sp. nov., isolated from sediment cultured in situ.</title>
        <authorList>
            <person name="Zhao Z."/>
        </authorList>
    </citation>
    <scope>NUCLEOTIDE SEQUENCE [LARGE SCALE GENOMIC DNA]</scope>
    <source>
        <strain evidence="5 6">ZYL</strain>
    </source>
</reference>
<accession>A0A2G4YQH5</accession>
<evidence type="ECO:0000313" key="5">
    <source>
        <dbReference type="EMBL" id="PHZ83706.1"/>
    </source>
</evidence>
<dbReference type="Gene3D" id="3.30.1450.10">
    <property type="match status" value="1"/>
</dbReference>
<dbReference type="AlphaFoldDB" id="A0A2G4YQH5"/>
<dbReference type="PANTHER" id="PTHR37482:SF1">
    <property type="entry name" value="OUTER MEMBRANE PROTEIN ASSEMBLY FACTOR BAME"/>
    <property type="match status" value="1"/>
</dbReference>
<protein>
    <submittedName>
        <fullName evidence="5">Cell envelope protein SmpA</fullName>
    </submittedName>
</protein>
<comment type="caution">
    <text evidence="5">The sequence shown here is derived from an EMBL/GenBank/DDBJ whole genome shotgun (WGS) entry which is preliminary data.</text>
</comment>
<dbReference type="GO" id="GO:1990063">
    <property type="term" value="C:Bam protein complex"/>
    <property type="evidence" value="ECO:0007669"/>
    <property type="project" value="TreeGrafter"/>
</dbReference>
<evidence type="ECO:0000313" key="6">
    <source>
        <dbReference type="Proteomes" id="UP000229730"/>
    </source>
</evidence>